<dbReference type="InterPro" id="IPR039556">
    <property type="entry name" value="ICL/PEPM"/>
</dbReference>
<keyword evidence="6" id="KW-0330">Glyoxysome</keyword>
<protein>
    <recommendedName>
        <fullName evidence="4 10">Isocitrate lyase</fullName>
    </recommendedName>
</protein>
<evidence type="ECO:0000256" key="3">
    <source>
        <dbReference type="ARBA" id="ARBA00004793"/>
    </source>
</evidence>
<name>A0ABM0W6L7_CAMSA</name>
<evidence type="ECO:0000256" key="7">
    <source>
        <dbReference type="ARBA" id="ARBA00022532"/>
    </source>
</evidence>
<dbReference type="PANTHER" id="PTHR21631:SF3">
    <property type="entry name" value="BIFUNCTIONAL GLYOXYLATE CYCLE PROTEIN"/>
    <property type="match status" value="1"/>
</dbReference>
<evidence type="ECO:0000256" key="9">
    <source>
        <dbReference type="ARBA" id="ARBA00023239"/>
    </source>
</evidence>
<dbReference type="InterPro" id="IPR040442">
    <property type="entry name" value="Pyrv_kinase-like_dom_sf"/>
</dbReference>
<keyword evidence="8" id="KW-0576">Peroxisome</keyword>
<dbReference type="SUPFAM" id="SSF51621">
    <property type="entry name" value="Phosphoenolpyruvate/pyruvate domain"/>
    <property type="match status" value="1"/>
</dbReference>
<evidence type="ECO:0000313" key="11">
    <source>
        <dbReference type="Proteomes" id="UP000694864"/>
    </source>
</evidence>
<keyword evidence="9 10" id="KW-0456">Lyase</keyword>
<evidence type="ECO:0000256" key="6">
    <source>
        <dbReference type="ARBA" id="ARBA00022453"/>
    </source>
</evidence>
<evidence type="ECO:0000256" key="10">
    <source>
        <dbReference type="PIRNR" id="PIRNR001362"/>
    </source>
</evidence>
<dbReference type="Pfam" id="PF00463">
    <property type="entry name" value="ICL"/>
    <property type="match status" value="1"/>
</dbReference>
<dbReference type="NCBIfam" id="TIGR01346">
    <property type="entry name" value="isocit_lyase"/>
    <property type="match status" value="1"/>
</dbReference>
<dbReference type="PANTHER" id="PTHR21631">
    <property type="entry name" value="ISOCITRATE LYASE/MALATE SYNTHASE"/>
    <property type="match status" value="1"/>
</dbReference>
<proteinExistence type="inferred from homology"/>
<keyword evidence="7" id="KW-0816">Tricarboxylic acid cycle</keyword>
<dbReference type="InterPro" id="IPR006254">
    <property type="entry name" value="Isocitrate_lyase"/>
</dbReference>
<sequence>MAASFSVPSMIMEEEGRFEAEVAEVQTWWSSERFKLRRRPYTARDVVALRGHLKQGYASNEMAKKLWRTLKSHQANGTASRTFGALDPVQVTMMAKHLDTIYVSGWQCSSTHTSTNEPGPDLADYPYDTVPNKVEHLFFAQQYHDRKQREARMSMSREERTKTPFIDYLKPIIADGDTGFGGTTATVKLCKLFVERGAAGVHIEDQSSVTKKCGHMAGKVLVAVSEHINRLVAARLQFDVMGTETVLVARTDAVAATLIQSNIDSRDHQFILGATNPSLRGKSMSSLLAEGMAVGKNGPALQSIEDQWLNSAGLMTFSEAVLQALKRMNLNENEKSRRVNEWLSHARYENCLSNEKGRELAAKLGVTDLFWDWDLPRTREGFYRFQGSVEAAVVRGWAFAQIADIIWMETASPDLNECTHFAEGVKSKTPEVMLAYNLSPSFNWDASGMTDQQMMEFIPRIARLGYCWQFITLAGFHADALVVDTFAKDYARRGMLAYVERIQREERTHGVDTLAHQKWSGANYYDRYLKTVQGGISSTAAMGKGVTEEQFKESWTRPGADGMGEGTSLVVAKSRM</sequence>
<dbReference type="Proteomes" id="UP000694864">
    <property type="component" value="Chromosome 15"/>
</dbReference>
<dbReference type="InterPro" id="IPR018523">
    <property type="entry name" value="Isocitrate_lyase_ph_CS"/>
</dbReference>
<organism evidence="11 12">
    <name type="scientific">Camelina sativa</name>
    <name type="common">False flax</name>
    <name type="synonym">Myagrum sativum</name>
    <dbReference type="NCBI Taxonomy" id="90675"/>
    <lineage>
        <taxon>Eukaryota</taxon>
        <taxon>Viridiplantae</taxon>
        <taxon>Streptophyta</taxon>
        <taxon>Embryophyta</taxon>
        <taxon>Tracheophyta</taxon>
        <taxon>Spermatophyta</taxon>
        <taxon>Magnoliopsida</taxon>
        <taxon>eudicotyledons</taxon>
        <taxon>Gunneridae</taxon>
        <taxon>Pentapetalae</taxon>
        <taxon>rosids</taxon>
        <taxon>malvids</taxon>
        <taxon>Brassicales</taxon>
        <taxon>Brassicaceae</taxon>
        <taxon>Camelineae</taxon>
        <taxon>Camelina</taxon>
    </lineage>
</organism>
<evidence type="ECO:0000313" key="12">
    <source>
        <dbReference type="RefSeq" id="XP_010466429.1"/>
    </source>
</evidence>
<dbReference type="InterPro" id="IPR015813">
    <property type="entry name" value="Pyrv/PenolPyrv_kinase-like_dom"/>
</dbReference>
<keyword evidence="11" id="KW-1185">Reference proteome</keyword>
<keyword evidence="5" id="KW-0329">Glyoxylate bypass</keyword>
<comment type="similarity">
    <text evidence="10">Belongs to the isocitrate lyase/PEP mutase superfamily. Isocitrate lyase family.</text>
</comment>
<comment type="subcellular location">
    <subcellularLocation>
        <location evidence="2">Glyoxysome</location>
    </subcellularLocation>
</comment>
<evidence type="ECO:0000256" key="8">
    <source>
        <dbReference type="ARBA" id="ARBA00023140"/>
    </source>
</evidence>
<dbReference type="CDD" id="cd00377">
    <property type="entry name" value="ICL_PEPM"/>
    <property type="match status" value="1"/>
</dbReference>
<dbReference type="PIRSF" id="PIRSF001362">
    <property type="entry name" value="Isocit_lyase"/>
    <property type="match status" value="1"/>
</dbReference>
<comment type="pathway">
    <text evidence="3">Carbohydrate metabolism; glyoxylate cycle; (S)-malate from isocitrate: step 1/2.</text>
</comment>
<dbReference type="Gene3D" id="3.20.20.60">
    <property type="entry name" value="Phosphoenolpyruvate-binding domains"/>
    <property type="match status" value="1"/>
</dbReference>
<dbReference type="GeneID" id="104746606"/>
<gene>
    <name evidence="12" type="primary">LOC104746606</name>
</gene>
<evidence type="ECO:0000256" key="1">
    <source>
        <dbReference type="ARBA" id="ARBA00003575"/>
    </source>
</evidence>
<evidence type="ECO:0000256" key="2">
    <source>
        <dbReference type="ARBA" id="ARBA00004130"/>
    </source>
</evidence>
<evidence type="ECO:0000256" key="5">
    <source>
        <dbReference type="ARBA" id="ARBA00022435"/>
    </source>
</evidence>
<dbReference type="RefSeq" id="XP_010466429.1">
    <property type="nucleotide sequence ID" value="XM_010468127.1"/>
</dbReference>
<evidence type="ECO:0000256" key="4">
    <source>
        <dbReference type="ARBA" id="ARBA00012909"/>
    </source>
</evidence>
<reference evidence="12" key="2">
    <citation type="submission" date="2025-08" db="UniProtKB">
        <authorList>
            <consortium name="RefSeq"/>
        </authorList>
    </citation>
    <scope>IDENTIFICATION</scope>
    <source>
        <tissue evidence="12">Leaf</tissue>
    </source>
</reference>
<dbReference type="PROSITE" id="PS00161">
    <property type="entry name" value="ISOCITRATE_LYASE"/>
    <property type="match status" value="1"/>
</dbReference>
<comment type="function">
    <text evidence="1">Involved in storage lipid mobilization during the growth of higher plant seedling.</text>
</comment>
<accession>A0ABM0W6L7</accession>
<dbReference type="Gene3D" id="1.10.10.850">
    <property type="match status" value="1"/>
</dbReference>
<reference evidence="11" key="1">
    <citation type="journal article" date="2014" name="Nat. Commun.">
        <title>The emerging biofuel crop Camelina sativa retains a highly undifferentiated hexaploid genome structure.</title>
        <authorList>
            <person name="Kagale S."/>
            <person name="Koh C."/>
            <person name="Nixon J."/>
            <person name="Bollina V."/>
            <person name="Clarke W.E."/>
            <person name="Tuteja R."/>
            <person name="Spillane C."/>
            <person name="Robinson S.J."/>
            <person name="Links M.G."/>
            <person name="Clarke C."/>
            <person name="Higgins E.E."/>
            <person name="Huebert T."/>
            <person name="Sharpe A.G."/>
            <person name="Parkin I.A."/>
        </authorList>
    </citation>
    <scope>NUCLEOTIDE SEQUENCE [LARGE SCALE GENOMIC DNA]</scope>
    <source>
        <strain evidence="11">cv. DH55</strain>
    </source>
</reference>